<proteinExistence type="predicted"/>
<name>A0AAD2H2E1_9AGAR</name>
<comment type="caution">
    <text evidence="2">The sequence shown here is derived from an EMBL/GenBank/DDBJ whole genome shotgun (WGS) entry which is preliminary data.</text>
</comment>
<evidence type="ECO:0000313" key="2">
    <source>
        <dbReference type="EMBL" id="CAK5266402.1"/>
    </source>
</evidence>
<feature type="region of interest" description="Disordered" evidence="1">
    <location>
        <begin position="1"/>
        <end position="46"/>
    </location>
</feature>
<organism evidence="2 3">
    <name type="scientific">Mycena citricolor</name>
    <dbReference type="NCBI Taxonomy" id="2018698"/>
    <lineage>
        <taxon>Eukaryota</taxon>
        <taxon>Fungi</taxon>
        <taxon>Dikarya</taxon>
        <taxon>Basidiomycota</taxon>
        <taxon>Agaricomycotina</taxon>
        <taxon>Agaricomycetes</taxon>
        <taxon>Agaricomycetidae</taxon>
        <taxon>Agaricales</taxon>
        <taxon>Marasmiineae</taxon>
        <taxon>Mycenaceae</taxon>
        <taxon>Mycena</taxon>
    </lineage>
</organism>
<accession>A0AAD2H2E1</accession>
<reference evidence="2" key="1">
    <citation type="submission" date="2023-11" db="EMBL/GenBank/DDBJ databases">
        <authorList>
            <person name="De Vega J J."/>
            <person name="De Vega J J."/>
        </authorList>
    </citation>
    <scope>NUCLEOTIDE SEQUENCE</scope>
</reference>
<evidence type="ECO:0000313" key="3">
    <source>
        <dbReference type="Proteomes" id="UP001295794"/>
    </source>
</evidence>
<keyword evidence="3" id="KW-1185">Reference proteome</keyword>
<gene>
    <name evidence="2" type="ORF">MYCIT1_LOCUS8099</name>
</gene>
<dbReference type="EMBL" id="CAVNYO010000109">
    <property type="protein sequence ID" value="CAK5266402.1"/>
    <property type="molecule type" value="Genomic_DNA"/>
</dbReference>
<dbReference type="Proteomes" id="UP001295794">
    <property type="component" value="Unassembled WGS sequence"/>
</dbReference>
<dbReference type="AlphaFoldDB" id="A0AAD2H2E1"/>
<evidence type="ECO:0000256" key="1">
    <source>
        <dbReference type="SAM" id="MobiDB-lite"/>
    </source>
</evidence>
<sequence>MERRKILSSLLEGNSTSGDEFGGRKHRFRRREQGEQPILRRTVTRSAQNTEYAAELQRFWSPSTALKSDSRTSKCEFSIIPLAHTPEPSQTEYRCRKRSRVAAVSRRSIRNSGKCEIEHLP</sequence>
<protein>
    <submittedName>
        <fullName evidence="2">Uncharacterized protein</fullName>
    </submittedName>
</protein>